<gene>
    <name evidence="1" type="ORF">HMPREF9080_03049</name>
</gene>
<comment type="caution">
    <text evidence="1">The sequence shown here is derived from an EMBL/GenBank/DDBJ whole genome shotgun (WGS) entry which is preliminary data.</text>
</comment>
<sequence length="42" mass="4732">MEQNHARKNTRYNAAKASTCRMAEPVFTPLGEPGVYAAWHVQ</sequence>
<organism evidence="1 2">
    <name type="scientific">Cardiobacterium valvarum F0432</name>
    <dbReference type="NCBI Taxonomy" id="797473"/>
    <lineage>
        <taxon>Bacteria</taxon>
        <taxon>Pseudomonadati</taxon>
        <taxon>Pseudomonadota</taxon>
        <taxon>Gammaproteobacteria</taxon>
        <taxon>Cardiobacteriales</taxon>
        <taxon>Cardiobacteriaceae</taxon>
        <taxon>Cardiobacterium</taxon>
    </lineage>
</organism>
<dbReference type="EMBL" id="AGCM01000196">
    <property type="protein sequence ID" value="EHM49559.1"/>
    <property type="molecule type" value="Genomic_DNA"/>
</dbReference>
<dbReference type="STRING" id="797473.HMPREF9080_03049"/>
<dbReference type="Proteomes" id="UP000004750">
    <property type="component" value="Unassembled WGS sequence"/>
</dbReference>
<evidence type="ECO:0000313" key="2">
    <source>
        <dbReference type="Proteomes" id="UP000004750"/>
    </source>
</evidence>
<dbReference type="AlphaFoldDB" id="G9ZJS9"/>
<name>G9ZJS9_9GAMM</name>
<evidence type="ECO:0000313" key="1">
    <source>
        <dbReference type="EMBL" id="EHM49559.1"/>
    </source>
</evidence>
<dbReference type="HOGENOM" id="CLU_3249000_0_0_6"/>
<protein>
    <submittedName>
        <fullName evidence="1">Uncharacterized protein</fullName>
    </submittedName>
</protein>
<proteinExistence type="predicted"/>
<reference evidence="1 2" key="1">
    <citation type="submission" date="2011-08" db="EMBL/GenBank/DDBJ databases">
        <authorList>
            <person name="Weinstock G."/>
            <person name="Sodergren E."/>
            <person name="Clifton S."/>
            <person name="Fulton L."/>
            <person name="Fulton B."/>
            <person name="Courtney L."/>
            <person name="Fronick C."/>
            <person name="Harrison M."/>
            <person name="Strong C."/>
            <person name="Farmer C."/>
            <person name="Delahaunty K."/>
            <person name="Markovic C."/>
            <person name="Hall O."/>
            <person name="Minx P."/>
            <person name="Tomlinson C."/>
            <person name="Mitreva M."/>
            <person name="Hou S."/>
            <person name="Chen J."/>
            <person name="Wollam A."/>
            <person name="Pepin K.H."/>
            <person name="Johnson M."/>
            <person name="Bhonagiri V."/>
            <person name="Zhang X."/>
            <person name="Suruliraj S."/>
            <person name="Warren W."/>
            <person name="Chinwalla A."/>
            <person name="Mardis E.R."/>
            <person name="Wilson R.K."/>
        </authorList>
    </citation>
    <scope>NUCLEOTIDE SEQUENCE [LARGE SCALE GENOMIC DNA]</scope>
    <source>
        <strain evidence="1 2">F0432</strain>
    </source>
</reference>
<accession>G9ZJS9</accession>